<sequence length="146" mass="15734">MNLRRTVSGIVLAARSAAVYVVAETGLRTLGLRRTCVVLGVRLSGPSSTAARTTLDTSRLTGRELRALRVARRVLRLRAVNGTCLRSALVLGRTLRARDPEIVLGVRRVGDRIAAHAWLRVDGADLDPEGLADRYLELGRPSGNAA</sequence>
<accession>A0ABU7Z4N3</accession>
<reference evidence="2" key="1">
    <citation type="journal article" date="2024" name="Antonie Van Leeuwenhoek">
        <title>Isoptericola haloaureus sp. nov., a dimorphic actinobacterium isolated from mangrove sediments of southeast India, implicating biosaline agricultural significance through nitrogen fixation and salt tolerance genes.</title>
        <authorList>
            <person name="Prathaban M."/>
            <person name="Prathiviraj R."/>
            <person name="Ravichandran M."/>
            <person name="Natarajan S.D."/>
            <person name="Sobanaa M."/>
            <person name="Hari Krishna Kumar S."/>
            <person name="Chandrasekar V."/>
            <person name="Selvin J."/>
        </authorList>
    </citation>
    <scope>NUCLEOTIDE SEQUENCE</scope>
    <source>
        <strain evidence="2">MP1014</strain>
    </source>
</reference>
<gene>
    <name evidence="2" type="ORF">V5O49_04835</name>
</gene>
<evidence type="ECO:0000259" key="1">
    <source>
        <dbReference type="Pfam" id="PF13471"/>
    </source>
</evidence>
<comment type="caution">
    <text evidence="2">The sequence shown here is derived from an EMBL/GenBank/DDBJ whole genome shotgun (WGS) entry which is preliminary data.</text>
</comment>
<keyword evidence="3" id="KW-1185">Reference proteome</keyword>
<dbReference type="Pfam" id="PF13471">
    <property type="entry name" value="Transglut_core3"/>
    <property type="match status" value="1"/>
</dbReference>
<evidence type="ECO:0000313" key="2">
    <source>
        <dbReference type="EMBL" id="MEG3614445.1"/>
    </source>
</evidence>
<dbReference type="NCBIfam" id="NF033537">
    <property type="entry name" value="lasso_biosyn_B2"/>
    <property type="match status" value="1"/>
</dbReference>
<reference evidence="2" key="2">
    <citation type="submission" date="2024-02" db="EMBL/GenBank/DDBJ databases">
        <authorList>
            <person name="Prathaban M."/>
            <person name="Mythili R."/>
            <person name="Sharmila Devi N."/>
            <person name="Sobanaa M."/>
            <person name="Prathiviraj R."/>
            <person name="Selvin J."/>
        </authorList>
    </citation>
    <scope>NUCLEOTIDE SEQUENCE</scope>
    <source>
        <strain evidence="2">MP1014</strain>
    </source>
</reference>
<protein>
    <submittedName>
        <fullName evidence="2">Lasso peptide biosynthesis B2 protein</fullName>
    </submittedName>
</protein>
<organism evidence="2 3">
    <name type="scientific">Isoptericola haloaureus</name>
    <dbReference type="NCBI Taxonomy" id="1542902"/>
    <lineage>
        <taxon>Bacteria</taxon>
        <taxon>Bacillati</taxon>
        <taxon>Actinomycetota</taxon>
        <taxon>Actinomycetes</taxon>
        <taxon>Micrococcales</taxon>
        <taxon>Promicromonosporaceae</taxon>
        <taxon>Isoptericola</taxon>
    </lineage>
</organism>
<feature type="domain" description="Microcin J25-processing protein McjB C-terminal" evidence="1">
    <location>
        <begin position="18"/>
        <end position="127"/>
    </location>
</feature>
<dbReference type="Proteomes" id="UP001310387">
    <property type="component" value="Unassembled WGS sequence"/>
</dbReference>
<name>A0ABU7Z4N3_9MICO</name>
<evidence type="ECO:0000313" key="3">
    <source>
        <dbReference type="Proteomes" id="UP001310387"/>
    </source>
</evidence>
<dbReference type="InterPro" id="IPR032708">
    <property type="entry name" value="McjB_C"/>
</dbReference>
<dbReference type="InterPro" id="IPR053521">
    <property type="entry name" value="McjB-like"/>
</dbReference>
<proteinExistence type="predicted"/>
<dbReference type="EMBL" id="JBAGLP010000110">
    <property type="protein sequence ID" value="MEG3614445.1"/>
    <property type="molecule type" value="Genomic_DNA"/>
</dbReference>
<dbReference type="RefSeq" id="WP_332901243.1">
    <property type="nucleotide sequence ID" value="NZ_JBAGLP010000110.1"/>
</dbReference>